<organism evidence="8 9">
    <name type="scientific">Novosphingobium nitrogenifigens DSM 19370</name>
    <dbReference type="NCBI Taxonomy" id="983920"/>
    <lineage>
        <taxon>Bacteria</taxon>
        <taxon>Pseudomonadati</taxon>
        <taxon>Pseudomonadota</taxon>
        <taxon>Alphaproteobacteria</taxon>
        <taxon>Sphingomonadales</taxon>
        <taxon>Sphingomonadaceae</taxon>
        <taxon>Novosphingobium</taxon>
    </lineage>
</organism>
<feature type="transmembrane region" description="Helical" evidence="6">
    <location>
        <begin position="82"/>
        <end position="104"/>
    </location>
</feature>
<dbReference type="InParanoid" id="F1ZCZ5"/>
<evidence type="ECO:0000256" key="3">
    <source>
        <dbReference type="ARBA" id="ARBA00022692"/>
    </source>
</evidence>
<evidence type="ECO:0000256" key="2">
    <source>
        <dbReference type="ARBA" id="ARBA00022448"/>
    </source>
</evidence>
<feature type="transmembrane region" description="Helical" evidence="6">
    <location>
        <begin position="51"/>
        <end position="70"/>
    </location>
</feature>
<feature type="transmembrane region" description="Helical" evidence="6">
    <location>
        <begin position="338"/>
        <end position="358"/>
    </location>
</feature>
<evidence type="ECO:0000259" key="7">
    <source>
        <dbReference type="PROSITE" id="PS50850"/>
    </source>
</evidence>
<name>F1ZCZ5_9SPHN</name>
<evidence type="ECO:0000313" key="8">
    <source>
        <dbReference type="EMBL" id="EGD57518.1"/>
    </source>
</evidence>
<gene>
    <name evidence="8" type="ORF">Y88_3828</name>
</gene>
<dbReference type="HOGENOM" id="CLU_001265_0_0_5"/>
<dbReference type="Proteomes" id="UP000004728">
    <property type="component" value="Unassembled WGS sequence"/>
</dbReference>
<keyword evidence="9" id="KW-1185">Reference proteome</keyword>
<evidence type="ECO:0000256" key="1">
    <source>
        <dbReference type="ARBA" id="ARBA00004141"/>
    </source>
</evidence>
<feature type="transmembrane region" description="Helical" evidence="6">
    <location>
        <begin position="370"/>
        <end position="390"/>
    </location>
</feature>
<evidence type="ECO:0000313" key="9">
    <source>
        <dbReference type="Proteomes" id="UP000004728"/>
    </source>
</evidence>
<evidence type="ECO:0000256" key="5">
    <source>
        <dbReference type="ARBA" id="ARBA00023136"/>
    </source>
</evidence>
<dbReference type="InterPro" id="IPR036259">
    <property type="entry name" value="MFS_trans_sf"/>
</dbReference>
<dbReference type="AlphaFoldDB" id="F1ZCZ5"/>
<dbReference type="Pfam" id="PF07690">
    <property type="entry name" value="MFS_1"/>
    <property type="match status" value="1"/>
</dbReference>
<feature type="transmembrane region" description="Helical" evidence="6">
    <location>
        <begin position="110"/>
        <end position="136"/>
    </location>
</feature>
<feature type="transmembrane region" description="Helical" evidence="6">
    <location>
        <begin position="148"/>
        <end position="167"/>
    </location>
</feature>
<dbReference type="CDD" id="cd17319">
    <property type="entry name" value="MFS_ExuT_GudP_like"/>
    <property type="match status" value="1"/>
</dbReference>
<dbReference type="PANTHER" id="PTHR43791:SF36">
    <property type="entry name" value="TRANSPORTER, PUTATIVE (AFU_ORTHOLOGUE AFUA_6G08340)-RELATED"/>
    <property type="match status" value="1"/>
</dbReference>
<keyword evidence="2" id="KW-0813">Transport</keyword>
<reference evidence="8 9" key="1">
    <citation type="journal article" date="2012" name="J. Bacteriol.">
        <title>Draft Genome Sequence of Novosphingobium nitrogenifigens Y88T.</title>
        <authorList>
            <person name="Strabala T.J."/>
            <person name="Macdonald L."/>
            <person name="Liu V."/>
            <person name="Smit A.M."/>
        </authorList>
    </citation>
    <scope>NUCLEOTIDE SEQUENCE [LARGE SCALE GENOMIC DNA]</scope>
    <source>
        <strain evidence="8 9">DSM 19370</strain>
    </source>
</reference>
<evidence type="ECO:0000256" key="4">
    <source>
        <dbReference type="ARBA" id="ARBA00022989"/>
    </source>
</evidence>
<dbReference type="FunFam" id="1.20.1250.20:FF:000018">
    <property type="entry name" value="MFS transporter permease"/>
    <property type="match status" value="1"/>
</dbReference>
<dbReference type="FunCoup" id="F1ZCZ5">
    <property type="interactions" value="139"/>
</dbReference>
<dbReference type="PROSITE" id="PS50850">
    <property type="entry name" value="MFS"/>
    <property type="match status" value="1"/>
</dbReference>
<comment type="caution">
    <text evidence="8">The sequence shown here is derived from an EMBL/GenBank/DDBJ whole genome shotgun (WGS) entry which is preliminary data.</text>
</comment>
<keyword evidence="3 6" id="KW-0812">Transmembrane</keyword>
<feature type="transmembrane region" description="Helical" evidence="6">
    <location>
        <begin position="402"/>
        <end position="422"/>
    </location>
</feature>
<dbReference type="STRING" id="983920.Y88_3828"/>
<protein>
    <submittedName>
        <fullName evidence="8">D-galactonate transporter</fullName>
    </submittedName>
</protein>
<dbReference type="eggNOG" id="COG2271">
    <property type="taxonomic scope" value="Bacteria"/>
</dbReference>
<keyword evidence="5 6" id="KW-0472">Membrane</keyword>
<evidence type="ECO:0000256" key="6">
    <source>
        <dbReference type="SAM" id="Phobius"/>
    </source>
</evidence>
<feature type="transmembrane region" description="Helical" evidence="6">
    <location>
        <begin position="245"/>
        <end position="263"/>
    </location>
</feature>
<dbReference type="InterPro" id="IPR020846">
    <property type="entry name" value="MFS_dom"/>
</dbReference>
<dbReference type="EMBL" id="AEWJ01000065">
    <property type="protein sequence ID" value="EGD57518.1"/>
    <property type="molecule type" value="Genomic_DNA"/>
</dbReference>
<keyword evidence="4 6" id="KW-1133">Transmembrane helix</keyword>
<feature type="transmembrane region" description="Helical" evidence="6">
    <location>
        <begin position="12"/>
        <end position="31"/>
    </location>
</feature>
<dbReference type="PANTHER" id="PTHR43791">
    <property type="entry name" value="PERMEASE-RELATED"/>
    <property type="match status" value="1"/>
</dbReference>
<dbReference type="SUPFAM" id="SSF103473">
    <property type="entry name" value="MFS general substrate transporter"/>
    <property type="match status" value="1"/>
</dbReference>
<feature type="transmembrane region" description="Helical" evidence="6">
    <location>
        <begin position="313"/>
        <end position="332"/>
    </location>
</feature>
<accession>F1ZCZ5</accession>
<proteinExistence type="predicted"/>
<feature type="transmembrane region" description="Helical" evidence="6">
    <location>
        <begin position="283"/>
        <end position="301"/>
    </location>
</feature>
<dbReference type="GO" id="GO:0022857">
    <property type="term" value="F:transmembrane transporter activity"/>
    <property type="evidence" value="ECO:0007669"/>
    <property type="project" value="InterPro"/>
</dbReference>
<feature type="transmembrane region" description="Helical" evidence="6">
    <location>
        <begin position="179"/>
        <end position="200"/>
    </location>
</feature>
<sequence length="433" mass="46290">MEDSKRVDGGAVLARAGWRIIPLLGLAYLVAFMDRSNISFAARTMNADLGFSATVYGIGGGVFFLSYALFEVPSNILLERVGARLWIARIMITWGVIAAAMMFVRNATTFYVLRFLLGLAEAGFFPGVIFYLSLWFPRAARGRAISRFYISGPLTRVVMGVVSVWLLALDGVAGLKGWQWLFCVEGLPAVLVGLLVLWLLPDGPDRVDWLNEEEKAWLAGELARDAAEAGPRGHHHPLVALRRPAVLLLGMVGFLTGGAYFTFTLSEPQILALTTGWSTPSVGYLVSAGGLAGAAGMLLTGWASDRVGTRMPFLAISALIVLAGYMSFALFSGKTAGLIGYGCYVLAWGSVTLSMWMLCTDLVVPGEMAVATAMVNTMAQTGAFVGPILWGMARDATGSFRAGFWGLVAAQVAALVFVAVLARRHGAGRRAVS</sequence>
<comment type="subcellular location">
    <subcellularLocation>
        <location evidence="1">Membrane</location>
        <topology evidence="1">Multi-pass membrane protein</topology>
    </subcellularLocation>
</comment>
<feature type="domain" description="Major facilitator superfamily (MFS) profile" evidence="7">
    <location>
        <begin position="20"/>
        <end position="426"/>
    </location>
</feature>
<dbReference type="InterPro" id="IPR011701">
    <property type="entry name" value="MFS"/>
</dbReference>
<dbReference type="GO" id="GO:0005886">
    <property type="term" value="C:plasma membrane"/>
    <property type="evidence" value="ECO:0007669"/>
    <property type="project" value="TreeGrafter"/>
</dbReference>
<dbReference type="Gene3D" id="1.20.1250.20">
    <property type="entry name" value="MFS general substrate transporter like domains"/>
    <property type="match status" value="2"/>
</dbReference>